<evidence type="ECO:0008006" key="4">
    <source>
        <dbReference type="Google" id="ProtNLM"/>
    </source>
</evidence>
<dbReference type="OrthoDB" id="2147485at2759"/>
<evidence type="ECO:0000313" key="2">
    <source>
        <dbReference type="EMBL" id="ORY53459.1"/>
    </source>
</evidence>
<organism evidence="2 3">
    <name type="scientific">Rhizoclosmatium globosum</name>
    <dbReference type="NCBI Taxonomy" id="329046"/>
    <lineage>
        <taxon>Eukaryota</taxon>
        <taxon>Fungi</taxon>
        <taxon>Fungi incertae sedis</taxon>
        <taxon>Chytridiomycota</taxon>
        <taxon>Chytridiomycota incertae sedis</taxon>
        <taxon>Chytridiomycetes</taxon>
        <taxon>Chytridiales</taxon>
        <taxon>Chytriomycetaceae</taxon>
        <taxon>Rhizoclosmatium</taxon>
    </lineage>
</organism>
<dbReference type="Proteomes" id="UP000193642">
    <property type="component" value="Unassembled WGS sequence"/>
</dbReference>
<evidence type="ECO:0000256" key="1">
    <source>
        <dbReference type="SAM" id="Coils"/>
    </source>
</evidence>
<sequence length="258" mass="29218">MLRQNDPPINCLCSVQVANLNHQVSELERQLANALADINILRCLLKAPPVHRVEDALLPESSTRAKCAMLPSYTTSKPSLESLPGEILDKIASYIDRRSVKKLAHAVPYYKYISTAMFALVGYPSVNSSWPHFQLPEFRVSVQDYDISPSDQIFKVYTYCRVLQRNQGVVLLNVYPGLDLTYLAPFFTSSMELIFYFPKDRYDLMGKCVPLGTVLDALKVLKKCNVQRLNYLSFSAKDRNATLITNKQMIGPSLKIFL</sequence>
<protein>
    <recommendedName>
        <fullName evidence="4">F-box domain-containing protein</fullName>
    </recommendedName>
</protein>
<name>A0A1Y2D2E5_9FUNG</name>
<accession>A0A1Y2D2E5</accession>
<comment type="caution">
    <text evidence="2">The sequence shown here is derived from an EMBL/GenBank/DDBJ whole genome shotgun (WGS) entry which is preliminary data.</text>
</comment>
<proteinExistence type="predicted"/>
<gene>
    <name evidence="2" type="ORF">BCR33DRAFT_955</name>
</gene>
<dbReference type="EMBL" id="MCGO01000001">
    <property type="protein sequence ID" value="ORY53459.1"/>
    <property type="molecule type" value="Genomic_DNA"/>
</dbReference>
<dbReference type="AlphaFoldDB" id="A0A1Y2D2E5"/>
<reference evidence="2 3" key="1">
    <citation type="submission" date="2016-07" db="EMBL/GenBank/DDBJ databases">
        <title>Pervasive Adenine N6-methylation of Active Genes in Fungi.</title>
        <authorList>
            <consortium name="DOE Joint Genome Institute"/>
            <person name="Mondo S.J."/>
            <person name="Dannebaum R.O."/>
            <person name="Kuo R.C."/>
            <person name="Labutti K."/>
            <person name="Haridas S."/>
            <person name="Kuo A."/>
            <person name="Salamov A."/>
            <person name="Ahrendt S.R."/>
            <person name="Lipzen A."/>
            <person name="Sullivan W."/>
            <person name="Andreopoulos W.B."/>
            <person name="Clum A."/>
            <person name="Lindquist E."/>
            <person name="Daum C."/>
            <person name="Ramamoorthy G.K."/>
            <person name="Gryganskyi A."/>
            <person name="Culley D."/>
            <person name="Magnuson J.K."/>
            <person name="James T.Y."/>
            <person name="O'Malley M.A."/>
            <person name="Stajich J.E."/>
            <person name="Spatafora J.W."/>
            <person name="Visel A."/>
            <person name="Grigoriev I.V."/>
        </authorList>
    </citation>
    <scope>NUCLEOTIDE SEQUENCE [LARGE SCALE GENOMIC DNA]</scope>
    <source>
        <strain evidence="2 3">JEL800</strain>
    </source>
</reference>
<keyword evidence="3" id="KW-1185">Reference proteome</keyword>
<feature type="coiled-coil region" evidence="1">
    <location>
        <begin position="17"/>
        <end position="44"/>
    </location>
</feature>
<keyword evidence="1" id="KW-0175">Coiled coil</keyword>
<evidence type="ECO:0000313" key="3">
    <source>
        <dbReference type="Proteomes" id="UP000193642"/>
    </source>
</evidence>